<dbReference type="AlphaFoldDB" id="A0AAU9MVA3"/>
<comment type="caution">
    <text evidence="2">The sequence shown here is derived from an EMBL/GenBank/DDBJ whole genome shotgun (WGS) entry which is preliminary data.</text>
</comment>
<proteinExistence type="predicted"/>
<feature type="compositionally biased region" description="Basic and acidic residues" evidence="1">
    <location>
        <begin position="1"/>
        <end position="15"/>
    </location>
</feature>
<accession>A0AAU9MVA3</accession>
<protein>
    <submittedName>
        <fullName evidence="2">Uncharacterized protein</fullName>
    </submittedName>
</protein>
<keyword evidence="3" id="KW-1185">Reference proteome</keyword>
<name>A0AAU9MVA3_9ASTR</name>
<dbReference type="Proteomes" id="UP001157418">
    <property type="component" value="Unassembled WGS sequence"/>
</dbReference>
<feature type="region of interest" description="Disordered" evidence="1">
    <location>
        <begin position="1"/>
        <end position="35"/>
    </location>
</feature>
<dbReference type="EMBL" id="CAKMRJ010002223">
    <property type="protein sequence ID" value="CAH1425895.1"/>
    <property type="molecule type" value="Genomic_DNA"/>
</dbReference>
<evidence type="ECO:0000313" key="3">
    <source>
        <dbReference type="Proteomes" id="UP001157418"/>
    </source>
</evidence>
<evidence type="ECO:0000256" key="1">
    <source>
        <dbReference type="SAM" id="MobiDB-lite"/>
    </source>
</evidence>
<organism evidence="2 3">
    <name type="scientific">Lactuca virosa</name>
    <dbReference type="NCBI Taxonomy" id="75947"/>
    <lineage>
        <taxon>Eukaryota</taxon>
        <taxon>Viridiplantae</taxon>
        <taxon>Streptophyta</taxon>
        <taxon>Embryophyta</taxon>
        <taxon>Tracheophyta</taxon>
        <taxon>Spermatophyta</taxon>
        <taxon>Magnoliopsida</taxon>
        <taxon>eudicotyledons</taxon>
        <taxon>Gunneridae</taxon>
        <taxon>Pentapetalae</taxon>
        <taxon>asterids</taxon>
        <taxon>campanulids</taxon>
        <taxon>Asterales</taxon>
        <taxon>Asteraceae</taxon>
        <taxon>Cichorioideae</taxon>
        <taxon>Cichorieae</taxon>
        <taxon>Lactucinae</taxon>
        <taxon>Lactuca</taxon>
    </lineage>
</organism>
<gene>
    <name evidence="2" type="ORF">LVIROSA_LOCUS13010</name>
</gene>
<reference evidence="2 3" key="1">
    <citation type="submission" date="2022-01" db="EMBL/GenBank/DDBJ databases">
        <authorList>
            <person name="Xiong W."/>
            <person name="Schranz E."/>
        </authorList>
    </citation>
    <scope>NUCLEOTIDE SEQUENCE [LARGE SCALE GENOMIC DNA]</scope>
</reference>
<sequence length="170" mass="18953">MTLVRSKEKEKEKEQTLSWGGGVDRRKGKQREKGISGLHLFQKEKGTKDVRKLLSSAVARDAVAGGSGGAWGCFDNSPWPPSSCRQQLTQRKGKADRSNRTTTVNIHGWGLMAPIDRRRKKMVGLGGASSTGGGCNRLLPYVFFFLNLWYNHRGNTTTFRGVWIVSIDRE</sequence>
<evidence type="ECO:0000313" key="2">
    <source>
        <dbReference type="EMBL" id="CAH1425895.1"/>
    </source>
</evidence>